<comment type="caution">
    <text evidence="2">The sequence shown here is derived from an EMBL/GenBank/DDBJ whole genome shotgun (WGS) entry which is preliminary data.</text>
</comment>
<evidence type="ECO:0000313" key="2">
    <source>
        <dbReference type="EMBL" id="MBP3964050.1"/>
    </source>
</evidence>
<feature type="chain" id="PRO_5045953614" description="Lipoprotein" evidence="1">
    <location>
        <begin position="28"/>
        <end position="196"/>
    </location>
</feature>
<dbReference type="Proteomes" id="UP000673394">
    <property type="component" value="Unassembled WGS sequence"/>
</dbReference>
<gene>
    <name evidence="2" type="ORF">I8J30_15135</name>
</gene>
<evidence type="ECO:0000256" key="1">
    <source>
        <dbReference type="SAM" id="SignalP"/>
    </source>
</evidence>
<sequence>MGVSINLKKLIISLLAVVMLVGCTVNTNQPTTDAEEPQKTLTANMTEHQKDIFQEILARVLRNRNNLTPETHRQFWELVDEVGATEEELATMKDLLAGPIVIYMKYFFEDALISLEHGTPYKSVDREKYEQHLKSLEAITEFRIEENNKLMEQIAYKQPIQQGSQSAVMDEAMIKQALINVNLAMETINQLFTRPS</sequence>
<dbReference type="RefSeq" id="WP_210659009.1">
    <property type="nucleotide sequence ID" value="NZ_JAGKSP010000005.1"/>
</dbReference>
<keyword evidence="3" id="KW-1185">Reference proteome</keyword>
<name>A0ABS5CDY4_9BACL</name>
<evidence type="ECO:0008006" key="4">
    <source>
        <dbReference type="Google" id="ProtNLM"/>
    </source>
</evidence>
<organism evidence="2 3">
    <name type="scientific">Paenibacillus lignilyticus</name>
    <dbReference type="NCBI Taxonomy" id="1172615"/>
    <lineage>
        <taxon>Bacteria</taxon>
        <taxon>Bacillati</taxon>
        <taxon>Bacillota</taxon>
        <taxon>Bacilli</taxon>
        <taxon>Bacillales</taxon>
        <taxon>Paenibacillaceae</taxon>
        <taxon>Paenibacillus</taxon>
    </lineage>
</organism>
<keyword evidence="1" id="KW-0732">Signal</keyword>
<accession>A0ABS5CDY4</accession>
<evidence type="ECO:0000313" key="3">
    <source>
        <dbReference type="Proteomes" id="UP000673394"/>
    </source>
</evidence>
<protein>
    <recommendedName>
        <fullName evidence="4">Lipoprotein</fullName>
    </recommendedName>
</protein>
<dbReference type="EMBL" id="JAGKSP010000005">
    <property type="protein sequence ID" value="MBP3964050.1"/>
    <property type="molecule type" value="Genomic_DNA"/>
</dbReference>
<reference evidence="2 3" key="1">
    <citation type="submission" date="2021-04" db="EMBL/GenBank/DDBJ databases">
        <title>Paenibacillus sp. DLE-14 whole genome sequence.</title>
        <authorList>
            <person name="Ham Y.J."/>
        </authorList>
    </citation>
    <scope>NUCLEOTIDE SEQUENCE [LARGE SCALE GENOMIC DNA]</scope>
    <source>
        <strain evidence="2 3">DLE-14</strain>
    </source>
</reference>
<proteinExistence type="predicted"/>
<feature type="signal peptide" evidence="1">
    <location>
        <begin position="1"/>
        <end position="27"/>
    </location>
</feature>